<comment type="cofactor">
    <cofactor evidence="2">
        <name>FAD</name>
        <dbReference type="ChEBI" id="CHEBI:57692"/>
    </cofactor>
</comment>
<dbReference type="Pfam" id="PF00732">
    <property type="entry name" value="GMC_oxred_N"/>
    <property type="match status" value="1"/>
</dbReference>
<evidence type="ECO:0000256" key="1">
    <source>
        <dbReference type="ARBA" id="ARBA00010790"/>
    </source>
</evidence>
<reference evidence="5" key="2">
    <citation type="submission" date="2015-01" db="EMBL/GenBank/DDBJ databases">
        <title>Evolutionary Origins and Diversification of the Mycorrhizal Mutualists.</title>
        <authorList>
            <consortium name="DOE Joint Genome Institute"/>
            <consortium name="Mycorrhizal Genomics Consortium"/>
            <person name="Kohler A."/>
            <person name="Kuo A."/>
            <person name="Nagy L.G."/>
            <person name="Floudas D."/>
            <person name="Copeland A."/>
            <person name="Barry K.W."/>
            <person name="Cichocki N."/>
            <person name="Veneault-Fourrey C."/>
            <person name="LaButti K."/>
            <person name="Lindquist E.A."/>
            <person name="Lipzen A."/>
            <person name="Lundell T."/>
            <person name="Morin E."/>
            <person name="Murat C."/>
            <person name="Riley R."/>
            <person name="Ohm R."/>
            <person name="Sun H."/>
            <person name="Tunlid A."/>
            <person name="Henrissat B."/>
            <person name="Grigoriev I.V."/>
            <person name="Hibbett D.S."/>
            <person name="Martin F."/>
        </authorList>
    </citation>
    <scope>NUCLEOTIDE SEQUENCE [LARGE SCALE GENOMIC DNA]</scope>
    <source>
        <strain evidence="5">Zn</strain>
    </source>
</reference>
<keyword evidence="2" id="KW-0285">Flavoprotein</keyword>
<sequence>MGIFTGMGELHEADIIIAGGNYSRRLACSARGIDETNISRLAQADPDSSIIVIEGGGNNYADPTVTDPDMFLAHLRPGSKSMTFHKARRAQALNSREPVVPAASILGGGSYCRALGSDFEAWNAEGWGKKDILPFMQKLETYHAEGNIDVHGYQGPIHVSESPFSVCNFEREILLAAEQQGYRKINDLQDLTANNGFSRWRKCISPEGKRQDTAHQYLHPLLLDGKHPNLHVILQTKVIRILFDENKRASAVECAPSESSQESLGLNQPNIKSIRARKMVIICSGALGTPPILERSGIGNPSVLQQFAIPVISSLPGVGENYQDHHLMQIPYKICLGTEEANIDFLSNGINSTLQIGGENSKPGWNAVDLSSKLRPTATEIGELGPEFQAIWDKEFKNAPEKPLVNMGIVSRYIGDISLVPDGQYATVAIYTTYPHSRGSIHITGRSMSDPPDFDTGFLSDANDIDLKTLQWAYKKQREIIRRTDAYRGEVAERHPKFREGSKAALLSLNQSEKEQGGSRLDLPTITYSQEDNEAIQQFIRENLGTTWHGLGTAKMASREARGVVDKNLSVYGILGLKCADMSVAPENVGANTCNTAMTIAEKAASIIAAELGLEI</sequence>
<evidence type="ECO:0000313" key="4">
    <source>
        <dbReference type="EMBL" id="KIM94143.1"/>
    </source>
</evidence>
<dbReference type="GO" id="GO:0050660">
    <property type="term" value="F:flavin adenine dinucleotide binding"/>
    <property type="evidence" value="ECO:0007669"/>
    <property type="project" value="InterPro"/>
</dbReference>
<dbReference type="InParanoid" id="A0A0C3C5J5"/>
<dbReference type="InterPro" id="IPR000172">
    <property type="entry name" value="GMC_OxRdtase_N"/>
</dbReference>
<dbReference type="Gene3D" id="3.50.50.60">
    <property type="entry name" value="FAD/NAD(P)-binding domain"/>
    <property type="match status" value="1"/>
</dbReference>
<dbReference type="STRING" id="913774.A0A0C3C5J5"/>
<dbReference type="EMBL" id="KN832891">
    <property type="protein sequence ID" value="KIM94143.1"/>
    <property type="molecule type" value="Genomic_DNA"/>
</dbReference>
<feature type="binding site" evidence="2">
    <location>
        <position position="238"/>
    </location>
    <ligand>
        <name>FAD</name>
        <dbReference type="ChEBI" id="CHEBI:57692"/>
    </ligand>
</feature>
<evidence type="ECO:0000313" key="5">
    <source>
        <dbReference type="Proteomes" id="UP000054321"/>
    </source>
</evidence>
<dbReference type="SUPFAM" id="SSF51905">
    <property type="entry name" value="FAD/NAD(P)-binding domain"/>
    <property type="match status" value="1"/>
</dbReference>
<dbReference type="PROSITE" id="PS00624">
    <property type="entry name" value="GMC_OXRED_2"/>
    <property type="match status" value="1"/>
</dbReference>
<accession>A0A0C3C5J5</accession>
<keyword evidence="5" id="KW-1185">Reference proteome</keyword>
<dbReference type="AlphaFoldDB" id="A0A0C3C5J5"/>
<dbReference type="Pfam" id="PF05199">
    <property type="entry name" value="GMC_oxred_C"/>
    <property type="match status" value="1"/>
</dbReference>
<dbReference type="PIRSF" id="PIRSF000137">
    <property type="entry name" value="Alcohol_oxidase"/>
    <property type="match status" value="1"/>
</dbReference>
<protein>
    <submittedName>
        <fullName evidence="4">Alcohol oxidase</fullName>
    </submittedName>
</protein>
<proteinExistence type="inferred from homology"/>
<keyword evidence="2" id="KW-0274">FAD</keyword>
<dbReference type="InterPro" id="IPR012132">
    <property type="entry name" value="GMC_OxRdtase"/>
</dbReference>
<dbReference type="PANTHER" id="PTHR11552:SF78">
    <property type="entry name" value="GLUCOSE-METHANOL-CHOLINE OXIDOREDUCTASE N-TERMINAL DOMAIN-CONTAINING PROTEIN"/>
    <property type="match status" value="1"/>
</dbReference>
<name>A0A0C3C5J5_OIDMZ</name>
<dbReference type="SUPFAM" id="SSF54373">
    <property type="entry name" value="FAD-linked reductases, C-terminal domain"/>
    <property type="match status" value="1"/>
</dbReference>
<feature type="domain" description="Glucose-methanol-choline oxidoreductase N-terminal" evidence="3">
    <location>
        <begin position="285"/>
        <end position="299"/>
    </location>
</feature>
<evidence type="ECO:0000259" key="3">
    <source>
        <dbReference type="PROSITE" id="PS00624"/>
    </source>
</evidence>
<dbReference type="Gene3D" id="3.30.560.10">
    <property type="entry name" value="Glucose Oxidase, domain 3"/>
    <property type="match status" value="1"/>
</dbReference>
<evidence type="ECO:0000256" key="2">
    <source>
        <dbReference type="PIRSR" id="PIRSR000137-2"/>
    </source>
</evidence>
<comment type="similarity">
    <text evidence="1">Belongs to the GMC oxidoreductase family.</text>
</comment>
<organism evidence="4 5">
    <name type="scientific">Oidiodendron maius (strain Zn)</name>
    <dbReference type="NCBI Taxonomy" id="913774"/>
    <lineage>
        <taxon>Eukaryota</taxon>
        <taxon>Fungi</taxon>
        <taxon>Dikarya</taxon>
        <taxon>Ascomycota</taxon>
        <taxon>Pezizomycotina</taxon>
        <taxon>Leotiomycetes</taxon>
        <taxon>Leotiomycetes incertae sedis</taxon>
        <taxon>Myxotrichaceae</taxon>
        <taxon>Oidiodendron</taxon>
    </lineage>
</organism>
<dbReference type="HOGENOM" id="CLU_002865_5_1_1"/>
<dbReference type="InterPro" id="IPR036188">
    <property type="entry name" value="FAD/NAD-bd_sf"/>
</dbReference>
<dbReference type="PANTHER" id="PTHR11552">
    <property type="entry name" value="GLUCOSE-METHANOL-CHOLINE GMC OXIDOREDUCTASE"/>
    <property type="match status" value="1"/>
</dbReference>
<gene>
    <name evidence="4" type="ORF">OIDMADRAFT_35190</name>
</gene>
<dbReference type="InterPro" id="IPR007867">
    <property type="entry name" value="GMC_OxRtase_C"/>
</dbReference>
<reference evidence="4 5" key="1">
    <citation type="submission" date="2014-04" db="EMBL/GenBank/DDBJ databases">
        <authorList>
            <consortium name="DOE Joint Genome Institute"/>
            <person name="Kuo A."/>
            <person name="Martino E."/>
            <person name="Perotto S."/>
            <person name="Kohler A."/>
            <person name="Nagy L.G."/>
            <person name="Floudas D."/>
            <person name="Copeland A."/>
            <person name="Barry K.W."/>
            <person name="Cichocki N."/>
            <person name="Veneault-Fourrey C."/>
            <person name="LaButti K."/>
            <person name="Lindquist E.A."/>
            <person name="Lipzen A."/>
            <person name="Lundell T."/>
            <person name="Morin E."/>
            <person name="Murat C."/>
            <person name="Sun H."/>
            <person name="Tunlid A."/>
            <person name="Henrissat B."/>
            <person name="Grigoriev I.V."/>
            <person name="Hibbett D.S."/>
            <person name="Martin F."/>
            <person name="Nordberg H.P."/>
            <person name="Cantor M.N."/>
            <person name="Hua S.X."/>
        </authorList>
    </citation>
    <scope>NUCLEOTIDE SEQUENCE [LARGE SCALE GENOMIC DNA]</scope>
    <source>
        <strain evidence="4 5">Zn</strain>
    </source>
</reference>
<dbReference type="GO" id="GO:0016614">
    <property type="term" value="F:oxidoreductase activity, acting on CH-OH group of donors"/>
    <property type="evidence" value="ECO:0007669"/>
    <property type="project" value="InterPro"/>
</dbReference>
<dbReference type="OrthoDB" id="269227at2759"/>
<feature type="binding site" evidence="2">
    <location>
        <begin position="548"/>
        <end position="549"/>
    </location>
    <ligand>
        <name>FAD</name>
        <dbReference type="ChEBI" id="CHEBI:57692"/>
    </ligand>
</feature>
<dbReference type="Proteomes" id="UP000054321">
    <property type="component" value="Unassembled WGS sequence"/>
</dbReference>